<feature type="coiled-coil region" evidence="1">
    <location>
        <begin position="47"/>
        <end position="96"/>
    </location>
</feature>
<name>A0A067KUU3_JATCU</name>
<evidence type="ECO:0000313" key="3">
    <source>
        <dbReference type="Proteomes" id="UP000027138"/>
    </source>
</evidence>
<sequence length="179" mass="19813">MHVLGTDSSKLLKAHEALSQKQWGQKELAAFIEKKVIVGEPTIGPEWQEAKERIAALEEKAVDIQAMLSELNVPEWQEAKERIEALEEKAVDMQAMLSELNHFIETLRLTWATTGGEVGDEGRGRVPATTGGEAGDKEKIKNLETMVHTLVSLPNELEATRKCLIEMCLCSAEGIPDYS</sequence>
<gene>
    <name evidence="2" type="ORF">JCGZ_04223</name>
</gene>
<proteinExistence type="predicted"/>
<organism evidence="2 3">
    <name type="scientific">Jatropha curcas</name>
    <name type="common">Barbados nut</name>
    <dbReference type="NCBI Taxonomy" id="180498"/>
    <lineage>
        <taxon>Eukaryota</taxon>
        <taxon>Viridiplantae</taxon>
        <taxon>Streptophyta</taxon>
        <taxon>Embryophyta</taxon>
        <taxon>Tracheophyta</taxon>
        <taxon>Spermatophyta</taxon>
        <taxon>Magnoliopsida</taxon>
        <taxon>eudicotyledons</taxon>
        <taxon>Gunneridae</taxon>
        <taxon>Pentapetalae</taxon>
        <taxon>rosids</taxon>
        <taxon>fabids</taxon>
        <taxon>Malpighiales</taxon>
        <taxon>Euphorbiaceae</taxon>
        <taxon>Crotonoideae</taxon>
        <taxon>Jatropheae</taxon>
        <taxon>Jatropha</taxon>
    </lineage>
</organism>
<evidence type="ECO:0000313" key="2">
    <source>
        <dbReference type="EMBL" id="KDP39991.1"/>
    </source>
</evidence>
<keyword evidence="1" id="KW-0175">Coiled coil</keyword>
<dbReference type="EMBL" id="KK914335">
    <property type="protein sequence ID" value="KDP39991.1"/>
    <property type="molecule type" value="Genomic_DNA"/>
</dbReference>
<dbReference type="AlphaFoldDB" id="A0A067KUU3"/>
<evidence type="ECO:0000256" key="1">
    <source>
        <dbReference type="SAM" id="Coils"/>
    </source>
</evidence>
<keyword evidence="3" id="KW-1185">Reference proteome</keyword>
<accession>A0A067KUU3</accession>
<reference evidence="2 3" key="1">
    <citation type="journal article" date="2014" name="PLoS ONE">
        <title>Global Analysis of Gene Expression Profiles in Physic Nut (Jatropha curcas L.) Seedlings Exposed to Salt Stress.</title>
        <authorList>
            <person name="Zhang L."/>
            <person name="Zhang C."/>
            <person name="Wu P."/>
            <person name="Chen Y."/>
            <person name="Li M."/>
            <person name="Jiang H."/>
            <person name="Wu G."/>
        </authorList>
    </citation>
    <scope>NUCLEOTIDE SEQUENCE [LARGE SCALE GENOMIC DNA]</scope>
    <source>
        <strain evidence="3">cv. GZQX0401</strain>
        <tissue evidence="2">Young leaves</tissue>
    </source>
</reference>
<protein>
    <submittedName>
        <fullName evidence="2">Uncharacterized protein</fullName>
    </submittedName>
</protein>
<dbReference type="Proteomes" id="UP000027138">
    <property type="component" value="Unassembled WGS sequence"/>
</dbReference>